<name>A0A368TPR2_9GAMM</name>
<gene>
    <name evidence="2" type="ORF">DU505_20360</name>
</gene>
<keyword evidence="1" id="KW-1133">Transmembrane helix</keyword>
<sequence>MAGAQLCPHLVVNRFECQILNTTKNTKSTKLFAVGWVGGELLRALSYASGFLGTALAFLIGFRNNMVVPSTRGAENGSKEEVICHGWQM</sequence>
<dbReference type="Proteomes" id="UP000252405">
    <property type="component" value="Unassembled WGS sequence"/>
</dbReference>
<dbReference type="RefSeq" id="WP_114480799.1">
    <property type="nucleotide sequence ID" value="NZ_QPII01000023.1"/>
</dbReference>
<evidence type="ECO:0000313" key="2">
    <source>
        <dbReference type="EMBL" id="RCV86558.1"/>
    </source>
</evidence>
<reference evidence="2 3" key="1">
    <citation type="submission" date="2018-07" db="EMBL/GenBank/DDBJ databases">
        <title>Halomonas montanilacus sp. nov., isolated from Lake Pengyan on Tibetan Plateau.</title>
        <authorList>
            <person name="Lu H."/>
            <person name="Xing P."/>
            <person name="Wu Q."/>
        </authorList>
    </citation>
    <scope>NUCLEOTIDE SEQUENCE [LARGE SCALE GENOMIC DNA]</scope>
    <source>
        <strain evidence="2 3">PYC7W</strain>
    </source>
</reference>
<proteinExistence type="predicted"/>
<dbReference type="EMBL" id="QPII01000023">
    <property type="protein sequence ID" value="RCV86558.1"/>
    <property type="molecule type" value="Genomic_DNA"/>
</dbReference>
<keyword evidence="3" id="KW-1185">Reference proteome</keyword>
<keyword evidence="1" id="KW-0472">Membrane</keyword>
<dbReference type="OrthoDB" id="445589at2"/>
<dbReference type="AlphaFoldDB" id="A0A368TPR2"/>
<evidence type="ECO:0000256" key="1">
    <source>
        <dbReference type="SAM" id="Phobius"/>
    </source>
</evidence>
<protein>
    <submittedName>
        <fullName evidence="2">Uncharacterized protein</fullName>
    </submittedName>
</protein>
<keyword evidence="1" id="KW-0812">Transmembrane</keyword>
<evidence type="ECO:0000313" key="3">
    <source>
        <dbReference type="Proteomes" id="UP000252405"/>
    </source>
</evidence>
<feature type="transmembrane region" description="Helical" evidence="1">
    <location>
        <begin position="44"/>
        <end position="62"/>
    </location>
</feature>
<accession>A0A368TPR2</accession>
<comment type="caution">
    <text evidence="2">The sequence shown here is derived from an EMBL/GenBank/DDBJ whole genome shotgun (WGS) entry which is preliminary data.</text>
</comment>
<organism evidence="2 3">
    <name type="scientific">Billgrantia montanilacus</name>
    <dbReference type="NCBI Taxonomy" id="2282305"/>
    <lineage>
        <taxon>Bacteria</taxon>
        <taxon>Pseudomonadati</taxon>
        <taxon>Pseudomonadota</taxon>
        <taxon>Gammaproteobacteria</taxon>
        <taxon>Oceanospirillales</taxon>
        <taxon>Halomonadaceae</taxon>
        <taxon>Billgrantia</taxon>
    </lineage>
</organism>